<dbReference type="InterPro" id="IPR015943">
    <property type="entry name" value="WD40/YVTN_repeat-like_dom_sf"/>
</dbReference>
<evidence type="ECO:0000313" key="5">
    <source>
        <dbReference type="EMBL" id="PSK45267.1"/>
    </source>
</evidence>
<dbReference type="SUPFAM" id="SSF50978">
    <property type="entry name" value="WD40 repeat-like"/>
    <property type="match status" value="1"/>
</dbReference>
<keyword evidence="1 3" id="KW-0853">WD repeat</keyword>
<dbReference type="STRING" id="40998.A0A2P7ZAM1"/>
<dbReference type="GO" id="GO:0043130">
    <property type="term" value="F:ubiquitin binding"/>
    <property type="evidence" value="ECO:0007669"/>
    <property type="project" value="TreeGrafter"/>
</dbReference>
<keyword evidence="2" id="KW-0677">Repeat</keyword>
<name>A0A2P7ZAM1_9PEZI</name>
<dbReference type="SMART" id="SM00320">
    <property type="entry name" value="WD40"/>
    <property type="match status" value="5"/>
</dbReference>
<dbReference type="PROSITE" id="PS50082">
    <property type="entry name" value="WD_REPEATS_2"/>
    <property type="match status" value="3"/>
</dbReference>
<dbReference type="OrthoDB" id="6262491at2759"/>
<evidence type="ECO:0000256" key="3">
    <source>
        <dbReference type="PROSITE-ProRule" id="PRU00221"/>
    </source>
</evidence>
<keyword evidence="6" id="KW-1185">Reference proteome</keyword>
<dbReference type="GO" id="GO:0043161">
    <property type="term" value="P:proteasome-mediated ubiquitin-dependent protein catabolic process"/>
    <property type="evidence" value="ECO:0007669"/>
    <property type="project" value="TreeGrafter"/>
</dbReference>
<dbReference type="InterPro" id="IPR036322">
    <property type="entry name" value="WD40_repeat_dom_sf"/>
</dbReference>
<reference evidence="5 6" key="1">
    <citation type="submission" date="2017-05" db="EMBL/GenBank/DDBJ databases">
        <title>Draft genome sequence of Elsinoe australis.</title>
        <authorList>
            <person name="Cheng Q."/>
        </authorList>
    </citation>
    <scope>NUCLEOTIDE SEQUENCE [LARGE SCALE GENOMIC DNA]</scope>
    <source>
        <strain evidence="5 6">NL1</strain>
    </source>
</reference>
<feature type="compositionally biased region" description="Acidic residues" evidence="4">
    <location>
        <begin position="373"/>
        <end position="386"/>
    </location>
</feature>
<dbReference type="Pfam" id="PF00400">
    <property type="entry name" value="WD40"/>
    <property type="match status" value="5"/>
</dbReference>
<dbReference type="GO" id="GO:0005737">
    <property type="term" value="C:cytoplasm"/>
    <property type="evidence" value="ECO:0007669"/>
    <property type="project" value="TreeGrafter"/>
</dbReference>
<evidence type="ECO:0000313" key="6">
    <source>
        <dbReference type="Proteomes" id="UP000243723"/>
    </source>
</evidence>
<feature type="repeat" description="WD" evidence="3">
    <location>
        <begin position="267"/>
        <end position="309"/>
    </location>
</feature>
<dbReference type="Gene3D" id="2.130.10.10">
    <property type="entry name" value="YVTN repeat-like/Quinoprotein amine dehydrogenase"/>
    <property type="match status" value="2"/>
</dbReference>
<dbReference type="GO" id="GO:0010992">
    <property type="term" value="P:ubiquitin recycling"/>
    <property type="evidence" value="ECO:0007669"/>
    <property type="project" value="TreeGrafter"/>
</dbReference>
<evidence type="ECO:0000256" key="4">
    <source>
        <dbReference type="SAM" id="MobiDB-lite"/>
    </source>
</evidence>
<dbReference type="InterPro" id="IPR001680">
    <property type="entry name" value="WD40_rpt"/>
</dbReference>
<dbReference type="FunFam" id="2.130.10.10:FF:001196">
    <property type="entry name" value="WD repeat protein (AFU_orthologue AFUA_1G12380)"/>
    <property type="match status" value="1"/>
</dbReference>
<protein>
    <submittedName>
        <fullName evidence="5">Uncharacterized protein</fullName>
    </submittedName>
</protein>
<dbReference type="GO" id="GO:0005634">
    <property type="term" value="C:nucleus"/>
    <property type="evidence" value="ECO:0007669"/>
    <property type="project" value="TreeGrafter"/>
</dbReference>
<evidence type="ECO:0000256" key="1">
    <source>
        <dbReference type="ARBA" id="ARBA00022574"/>
    </source>
</evidence>
<gene>
    <name evidence="5" type="ORF">B9Z65_2407</name>
</gene>
<sequence>MSRSDNPDHYFQTSESLATSARRAAKSKNKKGDPIELKAKVLAVLSDPEHSVFVACADGLARSVNLDSRKTSNLNPGANAPLTSLAIGKSSDGQPLLFAGCWDKSIRSWSIKDDKPWKRFHQGHSDFVKCLVSTVVAGKPLLISGGADAKIIVWNADTGSKLHTLTGHTRSVLDLAIDPTSPRSGAGYEHVDLFSADSVRDIRRWRISKDTASQLLAKPITAHETSVNKLHFESADGTEEDSDLWTASADKTAKHLVRSREWESDTTLEHPDYVKDVLVAGAQGQLVVTACRDEEVRVWDASSGKLLCIYSGHYDEVTGLALVEGGKRLISTSLDGTLRQWSLDMQDMQKAMEERNQAEEPAEDDKKAGMMTADEEAELAELMDSD</sequence>
<feature type="region of interest" description="Disordered" evidence="4">
    <location>
        <begin position="1"/>
        <end position="31"/>
    </location>
</feature>
<accession>A0A2P7ZAM1</accession>
<dbReference type="PROSITE" id="PS50294">
    <property type="entry name" value="WD_REPEATS_REGION"/>
    <property type="match status" value="1"/>
</dbReference>
<feature type="repeat" description="WD" evidence="3">
    <location>
        <begin position="121"/>
        <end position="164"/>
    </location>
</feature>
<feature type="compositionally biased region" description="Basic and acidic residues" evidence="4">
    <location>
        <begin position="351"/>
        <end position="368"/>
    </location>
</feature>
<dbReference type="AlphaFoldDB" id="A0A2P7ZAM1"/>
<evidence type="ECO:0000256" key="2">
    <source>
        <dbReference type="ARBA" id="ARBA00022737"/>
    </source>
</evidence>
<dbReference type="EMBL" id="NHZQ01000251">
    <property type="protein sequence ID" value="PSK45267.1"/>
    <property type="molecule type" value="Genomic_DNA"/>
</dbReference>
<comment type="caution">
    <text evidence="5">The sequence shown here is derived from an EMBL/GenBank/DDBJ whole genome shotgun (WGS) entry which is preliminary data.</text>
</comment>
<feature type="repeat" description="WD" evidence="3">
    <location>
        <begin position="310"/>
        <end position="351"/>
    </location>
</feature>
<feature type="region of interest" description="Disordered" evidence="4">
    <location>
        <begin position="351"/>
        <end position="386"/>
    </location>
</feature>
<dbReference type="Proteomes" id="UP000243723">
    <property type="component" value="Unassembled WGS sequence"/>
</dbReference>
<dbReference type="PROSITE" id="PS00678">
    <property type="entry name" value="WD_REPEATS_1"/>
    <property type="match status" value="2"/>
</dbReference>
<organism evidence="5 6">
    <name type="scientific">Elsinoe australis</name>
    <dbReference type="NCBI Taxonomy" id="40998"/>
    <lineage>
        <taxon>Eukaryota</taxon>
        <taxon>Fungi</taxon>
        <taxon>Dikarya</taxon>
        <taxon>Ascomycota</taxon>
        <taxon>Pezizomycotina</taxon>
        <taxon>Dothideomycetes</taxon>
        <taxon>Dothideomycetidae</taxon>
        <taxon>Myriangiales</taxon>
        <taxon>Elsinoaceae</taxon>
        <taxon>Elsinoe</taxon>
    </lineage>
</organism>
<dbReference type="PANTHER" id="PTHR19849">
    <property type="entry name" value="PHOSPHOLIPASE A-2-ACTIVATING PROTEIN"/>
    <property type="match status" value="1"/>
</dbReference>
<dbReference type="PANTHER" id="PTHR19849:SF1">
    <property type="entry name" value="F-BOX_WD REPEAT-CONTAINING PROTEIN 7"/>
    <property type="match status" value="1"/>
</dbReference>
<proteinExistence type="predicted"/>
<dbReference type="InterPro" id="IPR019775">
    <property type="entry name" value="WD40_repeat_CS"/>
</dbReference>